<dbReference type="InterPro" id="IPR025591">
    <property type="entry name" value="RloB"/>
</dbReference>
<dbReference type="Proteomes" id="UP000237819">
    <property type="component" value="Unassembled WGS sequence"/>
</dbReference>
<evidence type="ECO:0000313" key="2">
    <source>
        <dbReference type="Proteomes" id="UP000237819"/>
    </source>
</evidence>
<dbReference type="EMBL" id="PUHZ01000008">
    <property type="protein sequence ID" value="PQO46725.1"/>
    <property type="molecule type" value="Genomic_DNA"/>
</dbReference>
<dbReference type="Pfam" id="PF13707">
    <property type="entry name" value="RloB"/>
    <property type="match status" value="1"/>
</dbReference>
<proteinExistence type="predicted"/>
<dbReference type="AlphaFoldDB" id="A0A2S8GQL7"/>
<gene>
    <name evidence="1" type="ORF">C5Y93_07780</name>
</gene>
<comment type="caution">
    <text evidence="1">The sequence shown here is derived from an EMBL/GenBank/DDBJ whole genome shotgun (WGS) entry which is preliminary data.</text>
</comment>
<evidence type="ECO:0008006" key="3">
    <source>
        <dbReference type="Google" id="ProtNLM"/>
    </source>
</evidence>
<organism evidence="1 2">
    <name type="scientific">Blastopirellula marina</name>
    <dbReference type="NCBI Taxonomy" id="124"/>
    <lineage>
        <taxon>Bacteria</taxon>
        <taxon>Pseudomonadati</taxon>
        <taxon>Planctomycetota</taxon>
        <taxon>Planctomycetia</taxon>
        <taxon>Pirellulales</taxon>
        <taxon>Pirellulaceae</taxon>
        <taxon>Blastopirellula</taxon>
    </lineage>
</organism>
<accession>A0A2S8GQL7</accession>
<reference evidence="1 2" key="1">
    <citation type="submission" date="2018-02" db="EMBL/GenBank/DDBJ databases">
        <title>Comparative genomes isolates from brazilian mangrove.</title>
        <authorList>
            <person name="Araujo J.E."/>
            <person name="Taketani R.G."/>
            <person name="Silva M.C.P."/>
            <person name="Loureco M.V."/>
            <person name="Andreote F.D."/>
        </authorList>
    </citation>
    <scope>NUCLEOTIDE SEQUENCE [LARGE SCALE GENOMIC DNA]</scope>
    <source>
        <strain evidence="1 2">Nap-Phe MGV</strain>
    </source>
</reference>
<protein>
    <recommendedName>
        <fullName evidence="3">RloB domain-containing protein</fullName>
    </recommendedName>
</protein>
<evidence type="ECO:0000313" key="1">
    <source>
        <dbReference type="EMBL" id="PQO46725.1"/>
    </source>
</evidence>
<name>A0A2S8GQL7_9BACT</name>
<sequence length="216" mass="24729">MRSLTVPLQNRSLDRDKGILRDANIVVIASEDTYAIKDYFRRFRTKKVQFEVLETEDGNSSPVAVLKRIDYFRSTVATEPGDEFWVCIDADHWLKAGHGKNLGRVLKECREKKYRVAFCNPCIELWFLLHFADFEAPAEGEAKCKDAESQLSNAVGGYSKAKCKRLVIGKHNVEEAIRRAKALDGPFESEHFPRSPVARVYKIVEYLIEHDQLHIG</sequence>